<evidence type="ECO:0000313" key="2">
    <source>
        <dbReference type="Proteomes" id="UP000240883"/>
    </source>
</evidence>
<reference evidence="1 2" key="1">
    <citation type="journal article" date="2018" name="Front. Microbiol.">
        <title>Genome-Wide Analysis of Corynespora cassiicola Leaf Fall Disease Putative Effectors.</title>
        <authorList>
            <person name="Lopez D."/>
            <person name="Ribeiro S."/>
            <person name="Label P."/>
            <person name="Fumanal B."/>
            <person name="Venisse J.S."/>
            <person name="Kohler A."/>
            <person name="de Oliveira R.R."/>
            <person name="Labutti K."/>
            <person name="Lipzen A."/>
            <person name="Lail K."/>
            <person name="Bauer D."/>
            <person name="Ohm R.A."/>
            <person name="Barry K.W."/>
            <person name="Spatafora J."/>
            <person name="Grigoriev I.V."/>
            <person name="Martin F.M."/>
            <person name="Pujade-Renaud V."/>
        </authorList>
    </citation>
    <scope>NUCLEOTIDE SEQUENCE [LARGE SCALE GENOMIC DNA]</scope>
    <source>
        <strain evidence="1 2">Philippines</strain>
    </source>
</reference>
<dbReference type="AlphaFoldDB" id="A0A2T2N2P3"/>
<dbReference type="Proteomes" id="UP000240883">
    <property type="component" value="Unassembled WGS sequence"/>
</dbReference>
<organism evidence="1 2">
    <name type="scientific">Corynespora cassiicola Philippines</name>
    <dbReference type="NCBI Taxonomy" id="1448308"/>
    <lineage>
        <taxon>Eukaryota</taxon>
        <taxon>Fungi</taxon>
        <taxon>Dikarya</taxon>
        <taxon>Ascomycota</taxon>
        <taxon>Pezizomycotina</taxon>
        <taxon>Dothideomycetes</taxon>
        <taxon>Pleosporomycetidae</taxon>
        <taxon>Pleosporales</taxon>
        <taxon>Corynesporascaceae</taxon>
        <taxon>Corynespora</taxon>
    </lineage>
</organism>
<protein>
    <submittedName>
        <fullName evidence="1">Uncharacterized protein</fullName>
    </submittedName>
</protein>
<keyword evidence="2" id="KW-1185">Reference proteome</keyword>
<dbReference type="OrthoDB" id="3783539at2759"/>
<accession>A0A2T2N2P3</accession>
<dbReference type="EMBL" id="KZ678154">
    <property type="protein sequence ID" value="PSN59674.1"/>
    <property type="molecule type" value="Genomic_DNA"/>
</dbReference>
<evidence type="ECO:0000313" key="1">
    <source>
        <dbReference type="EMBL" id="PSN59674.1"/>
    </source>
</evidence>
<gene>
    <name evidence="1" type="ORF">BS50DRAFT_640822</name>
</gene>
<proteinExistence type="predicted"/>
<sequence>MVVQVIQSRYTVDFDVLTAYLKSIYGPEPFEVIPPDEGEKWKIKVPRELTRDQLLDLQRKFKKALKTP</sequence>
<name>A0A2T2N2P3_CORCC</name>